<proteinExistence type="predicted"/>
<protein>
    <submittedName>
        <fullName evidence="1">Uncharacterized protein</fullName>
    </submittedName>
</protein>
<comment type="caution">
    <text evidence="1">The sequence shown here is derived from an EMBL/GenBank/DDBJ whole genome shotgun (WGS) entry which is preliminary data.</text>
</comment>
<dbReference type="Pfam" id="PF20246">
    <property type="entry name" value="DUF6601"/>
    <property type="match status" value="1"/>
</dbReference>
<dbReference type="EMBL" id="JAGTJQ010000014">
    <property type="protein sequence ID" value="KAH7012607.1"/>
    <property type="molecule type" value="Genomic_DNA"/>
</dbReference>
<organism evidence="1 2">
    <name type="scientific">Microdochium trichocladiopsis</name>
    <dbReference type="NCBI Taxonomy" id="1682393"/>
    <lineage>
        <taxon>Eukaryota</taxon>
        <taxon>Fungi</taxon>
        <taxon>Dikarya</taxon>
        <taxon>Ascomycota</taxon>
        <taxon>Pezizomycotina</taxon>
        <taxon>Sordariomycetes</taxon>
        <taxon>Xylariomycetidae</taxon>
        <taxon>Xylariales</taxon>
        <taxon>Microdochiaceae</taxon>
        <taxon>Microdochium</taxon>
    </lineage>
</organism>
<accession>A0A9P9BI15</accession>
<dbReference type="Proteomes" id="UP000756346">
    <property type="component" value="Unassembled WGS sequence"/>
</dbReference>
<dbReference type="PANTHER" id="PTHR34414:SF1">
    <property type="entry name" value="SUBTILISIN-LIKE SERINE PROTEASE"/>
    <property type="match status" value="1"/>
</dbReference>
<dbReference type="RefSeq" id="XP_046004872.1">
    <property type="nucleotide sequence ID" value="XM_046160667.1"/>
</dbReference>
<dbReference type="PANTHER" id="PTHR34414">
    <property type="entry name" value="HET DOMAIN-CONTAINING PROTEIN-RELATED"/>
    <property type="match status" value="1"/>
</dbReference>
<sequence length="264" mass="30638">MDQFPLKTTRPPFLATNSLRLWTSANAELPTAFQCGDELRNPTTDILAFLAWDLQTPRLDGLHDYLWLAGLMQPARELHRQRLLGRTICITERPEEHLVWHENTIFIKPLPEYLLGHAFWAASICPHEPLYRSALGLLWSYTWLVRSKSDLKIAHDLGLLPTSLDWAAWAGFSRDVLDRDQQQVWQEVDPRYAYGELRLTRLNTLYHLGFAGLSPQNLVWAYMTGSQRYTTFFQRNFGWLLAVFVLEFDAVRFVDTASVNLEML</sequence>
<reference evidence="1" key="1">
    <citation type="journal article" date="2021" name="Nat. Commun.">
        <title>Genetic determinants of endophytism in the Arabidopsis root mycobiome.</title>
        <authorList>
            <person name="Mesny F."/>
            <person name="Miyauchi S."/>
            <person name="Thiergart T."/>
            <person name="Pickel B."/>
            <person name="Atanasova L."/>
            <person name="Karlsson M."/>
            <person name="Huettel B."/>
            <person name="Barry K.W."/>
            <person name="Haridas S."/>
            <person name="Chen C."/>
            <person name="Bauer D."/>
            <person name="Andreopoulos W."/>
            <person name="Pangilinan J."/>
            <person name="LaButti K."/>
            <person name="Riley R."/>
            <person name="Lipzen A."/>
            <person name="Clum A."/>
            <person name="Drula E."/>
            <person name="Henrissat B."/>
            <person name="Kohler A."/>
            <person name="Grigoriev I.V."/>
            <person name="Martin F.M."/>
            <person name="Hacquard S."/>
        </authorList>
    </citation>
    <scope>NUCLEOTIDE SEQUENCE</scope>
    <source>
        <strain evidence="1">MPI-CAGE-CH-0230</strain>
    </source>
</reference>
<dbReference type="InterPro" id="IPR046536">
    <property type="entry name" value="DUF6601"/>
</dbReference>
<gene>
    <name evidence="1" type="ORF">B0I36DRAFT_378338</name>
</gene>
<evidence type="ECO:0000313" key="1">
    <source>
        <dbReference type="EMBL" id="KAH7012607.1"/>
    </source>
</evidence>
<dbReference type="OrthoDB" id="5086500at2759"/>
<dbReference type="GeneID" id="70190213"/>
<evidence type="ECO:0000313" key="2">
    <source>
        <dbReference type="Proteomes" id="UP000756346"/>
    </source>
</evidence>
<dbReference type="AlphaFoldDB" id="A0A9P9BI15"/>
<name>A0A9P9BI15_9PEZI</name>
<keyword evidence="2" id="KW-1185">Reference proteome</keyword>